<dbReference type="STRING" id="379893.GCA_001297775_03884"/>
<feature type="transmembrane region" description="Helical" evidence="5">
    <location>
        <begin position="309"/>
        <end position="329"/>
    </location>
</feature>
<dbReference type="InterPro" id="IPR038770">
    <property type="entry name" value="Na+/solute_symporter_sf"/>
</dbReference>
<evidence type="ECO:0000256" key="2">
    <source>
        <dbReference type="ARBA" id="ARBA00022692"/>
    </source>
</evidence>
<feature type="transmembrane region" description="Helical" evidence="5">
    <location>
        <begin position="121"/>
        <end position="144"/>
    </location>
</feature>
<gene>
    <name evidence="6" type="ORF">GM31_22205</name>
</gene>
<dbReference type="PANTHER" id="PTHR10361">
    <property type="entry name" value="SODIUM-BILE ACID COTRANSPORTER"/>
    <property type="match status" value="1"/>
</dbReference>
<dbReference type="GO" id="GO:0016020">
    <property type="term" value="C:membrane"/>
    <property type="evidence" value="ECO:0007669"/>
    <property type="project" value="UniProtKB-SubCell"/>
</dbReference>
<dbReference type="PATRIC" id="fig|379893.4.peg.4499"/>
<evidence type="ECO:0000313" key="6">
    <source>
        <dbReference type="EMBL" id="KNC92684.1"/>
    </source>
</evidence>
<dbReference type="AlphaFoldDB" id="A0A0L0GV58"/>
<proteinExistence type="predicted"/>
<accession>A0A0L0GV58</accession>
<feature type="transmembrane region" description="Helical" evidence="5">
    <location>
        <begin position="211"/>
        <end position="234"/>
    </location>
</feature>
<feature type="transmembrane region" description="Helical" evidence="5">
    <location>
        <begin position="34"/>
        <end position="53"/>
    </location>
</feature>
<evidence type="ECO:0000256" key="1">
    <source>
        <dbReference type="ARBA" id="ARBA00004141"/>
    </source>
</evidence>
<dbReference type="Pfam" id="PF01758">
    <property type="entry name" value="SBF"/>
    <property type="match status" value="1"/>
</dbReference>
<dbReference type="Proteomes" id="UP000037393">
    <property type="component" value="Unassembled WGS sequence"/>
</dbReference>
<feature type="transmembrane region" description="Helical" evidence="5">
    <location>
        <begin position="90"/>
        <end position="109"/>
    </location>
</feature>
<keyword evidence="7" id="KW-1185">Reference proteome</keyword>
<reference evidence="6 7" key="1">
    <citation type="journal article" date="2015" name="Appl. Environ. Microbiol.">
        <title>The Enterobacterium Trabulsiella odontotermitis Presents Novel Adaptations Related to Its Association with Fungus-Growing Termites.</title>
        <authorList>
            <person name="Sapountzis P."/>
            <person name="Gruntjes T."/>
            <person name="Otani S."/>
            <person name="Estevez J."/>
            <person name="da Costa R.R."/>
            <person name="Plunkett G.3rd."/>
            <person name="Perna N.T."/>
            <person name="Poulsen M."/>
        </authorList>
    </citation>
    <scope>NUCLEOTIDE SEQUENCE [LARGE SCALE GENOMIC DNA]</scope>
    <source>
        <strain evidence="6 7">12</strain>
    </source>
</reference>
<keyword evidence="4 5" id="KW-0472">Membrane</keyword>
<keyword evidence="2 5" id="KW-0812">Transmembrane</keyword>
<feature type="transmembrane region" description="Helical" evidence="5">
    <location>
        <begin position="179"/>
        <end position="199"/>
    </location>
</feature>
<feature type="transmembrane region" description="Helical" evidence="5">
    <location>
        <begin position="12"/>
        <end position="28"/>
    </location>
</feature>
<protein>
    <submittedName>
        <fullName evidence="6">Bile acid:sodium symporter</fullName>
    </submittedName>
</protein>
<feature type="transmembrane region" description="Helical" evidence="5">
    <location>
        <begin position="150"/>
        <end position="172"/>
    </location>
</feature>
<dbReference type="PANTHER" id="PTHR10361:SF28">
    <property type="entry name" value="P3 PROTEIN-RELATED"/>
    <property type="match status" value="1"/>
</dbReference>
<evidence type="ECO:0000256" key="4">
    <source>
        <dbReference type="ARBA" id="ARBA00023136"/>
    </source>
</evidence>
<feature type="transmembrane region" description="Helical" evidence="5">
    <location>
        <begin position="278"/>
        <end position="297"/>
    </location>
</feature>
<comment type="subcellular location">
    <subcellularLocation>
        <location evidence="1">Membrane</location>
        <topology evidence="1">Multi-pass membrane protein</topology>
    </subcellularLocation>
</comment>
<name>A0A0L0GV58_9ENTR</name>
<organism evidence="6 7">
    <name type="scientific">Trabulsiella odontotermitis</name>
    <dbReference type="NCBI Taxonomy" id="379893"/>
    <lineage>
        <taxon>Bacteria</taxon>
        <taxon>Pseudomonadati</taxon>
        <taxon>Pseudomonadota</taxon>
        <taxon>Gammaproteobacteria</taxon>
        <taxon>Enterobacterales</taxon>
        <taxon>Enterobacteriaceae</taxon>
        <taxon>Trabulsiella</taxon>
    </lineage>
</organism>
<sequence length="451" mass="47909">MTIQSVIQKSGLGVSIAGIALAAIGTLMQSPALWQPGLVMFTAGFAAGAGYWPSLRSYQFTLWIIAGFVAAMTWSTDLIVWGGFNITHKWIVFLVIQATMFSMGTKLTIQDFIDVAKMPWAVFIGTFCHFVIMPLLGLTITLIFHFPPEVAVGILLIGACPSGLSSTVMVYIANANLALAVSIAAVSTLAATVMTPLWVNLLAGSMIDIQLTAMVMDVVKIVLIPIGAAILHDYLKTYASANGRRVVQGLAGISAVWLLYMIAGGWDSLFGTASADAQMYAVVLNFVTGGIIWALFYNWLYGRFTSIKNIMPTISMLGIIFFTTTAAAAGRDNLVQVGFLLCFAMLMHNLGGFFIGYLMSRWIFRMDVQSARTVAFEVGLQNGGMASGLAAAMGKLATVGLASAVMTPLGNVSGSLLANYWRKKDARAAKAAAAADAPLAATDSLSKGKLS</sequence>
<feature type="transmembrane region" description="Helical" evidence="5">
    <location>
        <begin position="60"/>
        <end position="84"/>
    </location>
</feature>
<dbReference type="InterPro" id="IPR002657">
    <property type="entry name" value="BilAc:Na_symport/Acr3"/>
</dbReference>
<evidence type="ECO:0000256" key="5">
    <source>
        <dbReference type="SAM" id="Phobius"/>
    </source>
</evidence>
<feature type="transmembrane region" description="Helical" evidence="5">
    <location>
        <begin position="335"/>
        <end position="359"/>
    </location>
</feature>
<dbReference type="OrthoDB" id="9806785at2"/>
<keyword evidence="3 5" id="KW-1133">Transmembrane helix</keyword>
<dbReference type="EMBL" id="JNGI01000074">
    <property type="protein sequence ID" value="KNC92684.1"/>
    <property type="molecule type" value="Genomic_DNA"/>
</dbReference>
<evidence type="ECO:0000256" key="3">
    <source>
        <dbReference type="ARBA" id="ARBA00022989"/>
    </source>
</evidence>
<dbReference type="InterPro" id="IPR004710">
    <property type="entry name" value="Bilac:Na_transpt"/>
</dbReference>
<dbReference type="RefSeq" id="WP_049857373.1">
    <property type="nucleotide sequence ID" value="NZ_JNGI01000074.1"/>
</dbReference>
<evidence type="ECO:0000313" key="7">
    <source>
        <dbReference type="Proteomes" id="UP000037393"/>
    </source>
</evidence>
<dbReference type="Gene3D" id="1.20.1530.20">
    <property type="match status" value="1"/>
</dbReference>
<feature type="transmembrane region" description="Helical" evidence="5">
    <location>
        <begin position="246"/>
        <end position="266"/>
    </location>
</feature>
<comment type="caution">
    <text evidence="6">The sequence shown here is derived from an EMBL/GenBank/DDBJ whole genome shotgun (WGS) entry which is preliminary data.</text>
</comment>